<dbReference type="STRING" id="1335309.GA0116948_1233"/>
<evidence type="ECO:0000256" key="4">
    <source>
        <dbReference type="ARBA" id="ARBA00010525"/>
    </source>
</evidence>
<evidence type="ECO:0000256" key="17">
    <source>
        <dbReference type="ARBA" id="ARBA00023237"/>
    </source>
</evidence>
<organism evidence="21 22">
    <name type="scientific">Chitinophaga costaii</name>
    <dbReference type="NCBI Taxonomy" id="1335309"/>
    <lineage>
        <taxon>Bacteria</taxon>
        <taxon>Pseudomonadati</taxon>
        <taxon>Bacteroidota</taxon>
        <taxon>Chitinophagia</taxon>
        <taxon>Chitinophagales</taxon>
        <taxon>Chitinophagaceae</taxon>
        <taxon>Chitinophaga</taxon>
    </lineage>
</organism>
<evidence type="ECO:0000256" key="13">
    <source>
        <dbReference type="ARBA" id="ARBA00022837"/>
    </source>
</evidence>
<keyword evidence="17" id="KW-0998">Cell outer membrane</keyword>
<evidence type="ECO:0000256" key="19">
    <source>
        <dbReference type="PIRSR" id="PIRSR603187-1"/>
    </source>
</evidence>
<proteinExistence type="inferred from homology"/>
<evidence type="ECO:0000256" key="16">
    <source>
        <dbReference type="ARBA" id="ARBA00023136"/>
    </source>
</evidence>
<feature type="active site" description="Nucleophile" evidence="19">
    <location>
        <position position="161"/>
    </location>
</feature>
<evidence type="ECO:0000256" key="10">
    <source>
        <dbReference type="ARBA" id="ARBA00022723"/>
    </source>
</evidence>
<evidence type="ECO:0000256" key="20">
    <source>
        <dbReference type="PIRSR" id="PIRSR603187-2"/>
    </source>
</evidence>
<keyword evidence="22" id="KW-1185">Reference proteome</keyword>
<dbReference type="GO" id="GO:0008970">
    <property type="term" value="F:phospholipase A1 activity"/>
    <property type="evidence" value="ECO:0007669"/>
    <property type="project" value="UniProtKB-EC"/>
</dbReference>
<evidence type="ECO:0000256" key="1">
    <source>
        <dbReference type="ARBA" id="ARBA00000111"/>
    </source>
</evidence>
<comment type="catalytic activity">
    <reaction evidence="1">
        <text>a 1,2-diacyl-sn-glycero-3-phosphocholine + H2O = a 2-acyl-sn-glycero-3-phosphocholine + a fatty acid + H(+)</text>
        <dbReference type="Rhea" id="RHEA:18689"/>
        <dbReference type="ChEBI" id="CHEBI:15377"/>
        <dbReference type="ChEBI" id="CHEBI:15378"/>
        <dbReference type="ChEBI" id="CHEBI:28868"/>
        <dbReference type="ChEBI" id="CHEBI:57643"/>
        <dbReference type="ChEBI" id="CHEBI:57875"/>
        <dbReference type="EC" id="3.1.1.32"/>
    </reaction>
</comment>
<dbReference type="EC" id="3.1.1.4" evidence="7"/>
<keyword evidence="15" id="KW-0443">Lipid metabolism</keyword>
<evidence type="ECO:0000256" key="2">
    <source>
        <dbReference type="ARBA" id="ARBA00001604"/>
    </source>
</evidence>
<evidence type="ECO:0000256" key="11">
    <source>
        <dbReference type="ARBA" id="ARBA00022729"/>
    </source>
</evidence>
<evidence type="ECO:0000256" key="18">
    <source>
        <dbReference type="ARBA" id="ARBA00032375"/>
    </source>
</evidence>
<evidence type="ECO:0000313" key="22">
    <source>
        <dbReference type="Proteomes" id="UP000242818"/>
    </source>
</evidence>
<dbReference type="GO" id="GO:0004623">
    <property type="term" value="F:phospholipase A2 activity"/>
    <property type="evidence" value="ECO:0007669"/>
    <property type="project" value="UniProtKB-EC"/>
</dbReference>
<evidence type="ECO:0000256" key="15">
    <source>
        <dbReference type="ARBA" id="ARBA00023098"/>
    </source>
</evidence>
<evidence type="ECO:0000256" key="14">
    <source>
        <dbReference type="ARBA" id="ARBA00022963"/>
    </source>
</evidence>
<dbReference type="SUPFAM" id="SSF56931">
    <property type="entry name" value="Outer membrane phospholipase A (OMPLA)"/>
    <property type="match status" value="1"/>
</dbReference>
<keyword evidence="16" id="KW-0472">Membrane</keyword>
<keyword evidence="12" id="KW-0378">Hydrolase</keyword>
<dbReference type="InterPro" id="IPR003187">
    <property type="entry name" value="PLipase_A1"/>
</dbReference>
<dbReference type="PRINTS" id="PR01486">
    <property type="entry name" value="PHPHLIPASEA1"/>
</dbReference>
<feature type="binding site" description="in dimeric form" evidence="20">
    <location>
        <position position="126"/>
    </location>
    <ligand>
        <name>Ca(2+)</name>
        <dbReference type="ChEBI" id="CHEBI:29108"/>
        <label>1</label>
    </ligand>
</feature>
<dbReference type="EMBL" id="FMAR01000023">
    <property type="protein sequence ID" value="SCC63235.1"/>
    <property type="molecule type" value="Genomic_DNA"/>
</dbReference>
<gene>
    <name evidence="21" type="ORF">GA0116948_1233</name>
</gene>
<keyword evidence="8" id="KW-1134">Transmembrane beta strand</keyword>
<dbReference type="PANTHER" id="PTHR40457:SF1">
    <property type="entry name" value="PHOSPHOLIPASE A1"/>
    <property type="match status" value="1"/>
</dbReference>
<comment type="catalytic activity">
    <reaction evidence="2">
        <text>a 1,2-diacyl-sn-glycero-3-phosphocholine + H2O = a 1-acyl-sn-glycero-3-phosphocholine + a fatty acid + H(+)</text>
        <dbReference type="Rhea" id="RHEA:15801"/>
        <dbReference type="ChEBI" id="CHEBI:15377"/>
        <dbReference type="ChEBI" id="CHEBI:15378"/>
        <dbReference type="ChEBI" id="CHEBI:28868"/>
        <dbReference type="ChEBI" id="CHEBI:57643"/>
        <dbReference type="ChEBI" id="CHEBI:58168"/>
        <dbReference type="EC" id="3.1.1.4"/>
    </reaction>
</comment>
<sequence>MADNIFWYSMGNQGYNDSPKKGSMRIKLIIALLLVTLKLPLLAQVVDSTNLTETQRDFLRLPAFSIYKDNYFLTGSTVEHSPNKDNSDIKYQISFRQLLYRKPIFLKSFPYLSYTQKSFWDVYKSSKPFAEINFNPTFGLLRPYNNKYGMNYITASLEHESNGRDSIFSRSWNRISFGWHTYLTQKLQLSLDLWIPFGYKDDNPDLLHYEGFGQVSLSYMIKDDKWFADITFRKGDQWNWKGYVQGQVSYRLFAKSNEYIMLQWYEGYAESLIEYQRRTDMVRIGLLLRPNKNVFF</sequence>
<keyword evidence="13 20" id="KW-0106">Calcium</keyword>
<dbReference type="PANTHER" id="PTHR40457">
    <property type="entry name" value="PHOSPHOLIPASE A1"/>
    <property type="match status" value="1"/>
</dbReference>
<evidence type="ECO:0000256" key="6">
    <source>
        <dbReference type="ARBA" id="ARBA00013179"/>
    </source>
</evidence>
<evidence type="ECO:0000256" key="9">
    <source>
        <dbReference type="ARBA" id="ARBA00022692"/>
    </source>
</evidence>
<comment type="similarity">
    <text evidence="4">Belongs to the phospholipase A1 family.</text>
</comment>
<keyword evidence="14" id="KW-0442">Lipid degradation</keyword>
<dbReference type="GO" id="GO:0046872">
    <property type="term" value="F:metal ion binding"/>
    <property type="evidence" value="ECO:0007669"/>
    <property type="project" value="UniProtKB-KW"/>
</dbReference>
<dbReference type="EC" id="3.1.1.32" evidence="6"/>
<name>A0A1C4G5W0_9BACT</name>
<dbReference type="Gene3D" id="2.40.230.10">
    <property type="entry name" value="Phospholipase A1"/>
    <property type="match status" value="1"/>
</dbReference>
<feature type="active site" description="Proton acceptor" evidence="19">
    <location>
        <position position="159"/>
    </location>
</feature>
<evidence type="ECO:0000256" key="8">
    <source>
        <dbReference type="ARBA" id="ARBA00022452"/>
    </source>
</evidence>
<dbReference type="RefSeq" id="WP_089715538.1">
    <property type="nucleotide sequence ID" value="NZ_FMAR01000023.1"/>
</dbReference>
<reference evidence="21 22" key="1">
    <citation type="submission" date="2016-08" db="EMBL/GenBank/DDBJ databases">
        <authorList>
            <person name="Seilhamer J.J."/>
        </authorList>
    </citation>
    <scope>NUCLEOTIDE SEQUENCE [LARGE SCALE GENOMIC DNA]</scope>
    <source>
        <strain evidence="21 22">A37T2</strain>
    </source>
</reference>
<dbReference type="AlphaFoldDB" id="A0A1C4G5W0"/>
<dbReference type="Proteomes" id="UP000242818">
    <property type="component" value="Unassembled WGS sequence"/>
</dbReference>
<dbReference type="OrthoDB" id="188433at2"/>
<keyword evidence="10 20" id="KW-0479">Metal-binding</keyword>
<evidence type="ECO:0000256" key="3">
    <source>
        <dbReference type="ARBA" id="ARBA00004571"/>
    </source>
</evidence>
<comment type="subcellular location">
    <subcellularLocation>
        <location evidence="3">Cell outer membrane</location>
        <topology evidence="3">Multi-pass membrane protein</topology>
    </subcellularLocation>
</comment>
<keyword evidence="11" id="KW-0732">Signal</keyword>
<dbReference type="GO" id="GO:0009279">
    <property type="term" value="C:cell outer membrane"/>
    <property type="evidence" value="ECO:0007669"/>
    <property type="project" value="UniProtKB-SubCell"/>
</dbReference>
<protein>
    <recommendedName>
        <fullName evidence="18">Phosphatidylcholine 1-acylhydrolase</fullName>
        <ecNumber evidence="6">3.1.1.32</ecNumber>
        <ecNumber evidence="7">3.1.1.4</ecNumber>
    </recommendedName>
</protein>
<dbReference type="Pfam" id="PF02253">
    <property type="entry name" value="PLA1"/>
    <property type="match status" value="1"/>
</dbReference>
<accession>A0A1C4G5W0</accession>
<comment type="cofactor">
    <cofactor evidence="20">
        <name>Ca(2+)</name>
        <dbReference type="ChEBI" id="CHEBI:29108"/>
    </cofactor>
    <text evidence="20">Binds 1 Ca(2+) ion per monomer.</text>
</comment>
<comment type="subunit">
    <text evidence="5">Homodimer; dimerization is reversible, and the dimeric form is the active one.</text>
</comment>
<feature type="binding site" description="in dimeric form" evidence="20">
    <location>
        <position position="202"/>
    </location>
    <ligand>
        <name>Ca(2+)</name>
        <dbReference type="ChEBI" id="CHEBI:29108"/>
        <label>1</label>
    </ligand>
</feature>
<keyword evidence="9" id="KW-0812">Transmembrane</keyword>
<evidence type="ECO:0000256" key="12">
    <source>
        <dbReference type="ARBA" id="ARBA00022801"/>
    </source>
</evidence>
<evidence type="ECO:0000313" key="21">
    <source>
        <dbReference type="EMBL" id="SCC63235.1"/>
    </source>
</evidence>
<evidence type="ECO:0000256" key="5">
    <source>
        <dbReference type="ARBA" id="ARBA00011702"/>
    </source>
</evidence>
<evidence type="ECO:0000256" key="7">
    <source>
        <dbReference type="ARBA" id="ARBA00013278"/>
    </source>
</evidence>
<feature type="binding site" description="in dimeric form" evidence="20">
    <location>
        <position position="164"/>
    </location>
    <ligand>
        <name>Ca(2+)</name>
        <dbReference type="ChEBI" id="CHEBI:29108"/>
        <label>1</label>
    </ligand>
</feature>
<dbReference type="InterPro" id="IPR036541">
    <property type="entry name" value="PLipase_A1_sf"/>
</dbReference>
<feature type="binding site" description="in dimeric form" evidence="20">
    <location>
        <position position="169"/>
    </location>
    <ligand>
        <name>Ca(2+)</name>
        <dbReference type="ChEBI" id="CHEBI:29108"/>
        <label>1</label>
    </ligand>
</feature>
<dbReference type="GO" id="GO:0016042">
    <property type="term" value="P:lipid catabolic process"/>
    <property type="evidence" value="ECO:0007669"/>
    <property type="project" value="UniProtKB-KW"/>
</dbReference>